<organism evidence="2 3">
    <name type="scientific">Piloderma croceum (strain F 1598)</name>
    <dbReference type="NCBI Taxonomy" id="765440"/>
    <lineage>
        <taxon>Eukaryota</taxon>
        <taxon>Fungi</taxon>
        <taxon>Dikarya</taxon>
        <taxon>Basidiomycota</taxon>
        <taxon>Agaricomycotina</taxon>
        <taxon>Agaricomycetes</taxon>
        <taxon>Agaricomycetidae</taxon>
        <taxon>Atheliales</taxon>
        <taxon>Atheliaceae</taxon>
        <taxon>Piloderma</taxon>
    </lineage>
</organism>
<dbReference type="OrthoDB" id="2996045at2759"/>
<feature type="compositionally biased region" description="Basic and acidic residues" evidence="1">
    <location>
        <begin position="263"/>
        <end position="279"/>
    </location>
</feature>
<feature type="region of interest" description="Disordered" evidence="1">
    <location>
        <begin position="207"/>
        <end position="296"/>
    </location>
</feature>
<protein>
    <submittedName>
        <fullName evidence="2">Uncharacterized protein</fullName>
    </submittedName>
</protein>
<dbReference type="EMBL" id="KN833047">
    <property type="protein sequence ID" value="KIM75418.1"/>
    <property type="molecule type" value="Genomic_DNA"/>
</dbReference>
<accession>A0A0C3AND6</accession>
<dbReference type="HOGENOM" id="CLU_778708_0_0_1"/>
<dbReference type="AlphaFoldDB" id="A0A0C3AND6"/>
<gene>
    <name evidence="2" type="ORF">PILCRDRAFT_827342</name>
</gene>
<name>A0A0C3AND6_PILCF</name>
<proteinExistence type="predicted"/>
<sequence>MTSWRWLSWAEKKASTWLFLETPGCEDRRRSGCQSRQALIPLPQALWESIIDKVLDRAFWEAKGGSEPTLPCFAGEFKRNTASHNRNQLMIDMATFQSQLRALGLTKILWGATYAGGVFEIFSSRRKGTKRDVDPPHIVVLYVSAIQQTVISSHGVLNLIDPVSFLKCYSFLANLALDADSEPFPENLKSFSAANILKSMQATAWRAPTVTDTKSEKRSAVDVVMSSKRPKPDGDSDGGGGGSRVNPKDRKRNKKDPGGVSRGAKDRSGGSDAHQDAKGKGRAHAGGSGGDEAKDRMESLDSALDDDNLDSLASVGSATFCEERRIEARMARQPTSCSLKRGLLEATKWRRSSISI</sequence>
<reference evidence="3" key="2">
    <citation type="submission" date="2015-01" db="EMBL/GenBank/DDBJ databases">
        <title>Evolutionary Origins and Diversification of the Mycorrhizal Mutualists.</title>
        <authorList>
            <consortium name="DOE Joint Genome Institute"/>
            <consortium name="Mycorrhizal Genomics Consortium"/>
            <person name="Kohler A."/>
            <person name="Kuo A."/>
            <person name="Nagy L.G."/>
            <person name="Floudas D."/>
            <person name="Copeland A."/>
            <person name="Barry K.W."/>
            <person name="Cichocki N."/>
            <person name="Veneault-Fourrey C."/>
            <person name="LaButti K."/>
            <person name="Lindquist E.A."/>
            <person name="Lipzen A."/>
            <person name="Lundell T."/>
            <person name="Morin E."/>
            <person name="Murat C."/>
            <person name="Riley R."/>
            <person name="Ohm R."/>
            <person name="Sun H."/>
            <person name="Tunlid A."/>
            <person name="Henrissat B."/>
            <person name="Grigoriev I.V."/>
            <person name="Hibbett D.S."/>
            <person name="Martin F."/>
        </authorList>
    </citation>
    <scope>NUCLEOTIDE SEQUENCE [LARGE SCALE GENOMIC DNA]</scope>
    <source>
        <strain evidence="3">F 1598</strain>
    </source>
</reference>
<reference evidence="2 3" key="1">
    <citation type="submission" date="2014-04" db="EMBL/GenBank/DDBJ databases">
        <authorList>
            <consortium name="DOE Joint Genome Institute"/>
            <person name="Kuo A."/>
            <person name="Tarkka M."/>
            <person name="Buscot F."/>
            <person name="Kohler A."/>
            <person name="Nagy L.G."/>
            <person name="Floudas D."/>
            <person name="Copeland A."/>
            <person name="Barry K.W."/>
            <person name="Cichocki N."/>
            <person name="Veneault-Fourrey C."/>
            <person name="LaButti K."/>
            <person name="Lindquist E.A."/>
            <person name="Lipzen A."/>
            <person name="Lundell T."/>
            <person name="Morin E."/>
            <person name="Murat C."/>
            <person name="Sun H."/>
            <person name="Tunlid A."/>
            <person name="Henrissat B."/>
            <person name="Grigoriev I.V."/>
            <person name="Hibbett D.S."/>
            <person name="Martin F."/>
            <person name="Nordberg H.P."/>
            <person name="Cantor M.N."/>
            <person name="Hua S.X."/>
        </authorList>
    </citation>
    <scope>NUCLEOTIDE SEQUENCE [LARGE SCALE GENOMIC DNA]</scope>
    <source>
        <strain evidence="2 3">F 1598</strain>
    </source>
</reference>
<evidence type="ECO:0000256" key="1">
    <source>
        <dbReference type="SAM" id="MobiDB-lite"/>
    </source>
</evidence>
<dbReference type="InParanoid" id="A0A0C3AND6"/>
<evidence type="ECO:0000313" key="2">
    <source>
        <dbReference type="EMBL" id="KIM75418.1"/>
    </source>
</evidence>
<keyword evidence="3" id="KW-1185">Reference proteome</keyword>
<evidence type="ECO:0000313" key="3">
    <source>
        <dbReference type="Proteomes" id="UP000054166"/>
    </source>
</evidence>
<dbReference type="Proteomes" id="UP000054166">
    <property type="component" value="Unassembled WGS sequence"/>
</dbReference>